<dbReference type="Proteomes" id="UP000318538">
    <property type="component" value="Chromosome"/>
</dbReference>
<keyword evidence="3 4" id="KW-0012">Acyltransferase</keyword>
<feature type="domain" description="N-end rule aminoacyl transferase C-terminal" evidence="6">
    <location>
        <begin position="119"/>
        <end position="238"/>
    </location>
</feature>
<dbReference type="InterPro" id="IPR016181">
    <property type="entry name" value="Acyl_CoA_acyltransferase"/>
</dbReference>
<comment type="subcellular location">
    <subcellularLocation>
        <location evidence="4">Cytoplasm</location>
    </subcellularLocation>
</comment>
<dbReference type="GO" id="GO:0004057">
    <property type="term" value="F:arginyl-tRNA--protein transferase activity"/>
    <property type="evidence" value="ECO:0007669"/>
    <property type="project" value="InterPro"/>
</dbReference>
<comment type="function">
    <text evidence="4">Functions in the N-end rule pathway of protein degradation where it conjugates Leu from its aminoacyl-tRNA to the N-termini of proteins containing an N-terminal aspartate or glutamate.</text>
</comment>
<dbReference type="SUPFAM" id="SSF55729">
    <property type="entry name" value="Acyl-CoA N-acyltransferases (Nat)"/>
    <property type="match status" value="1"/>
</dbReference>
<sequence>MSHPETLPDNAMRELRLVVVQDELQPCPYRDNVVARMPLRMPVGPVTDRMTDQLLAAGFRRSGGFLYRTECPQCRECKPTRIEVDQFQMTRSMRRVLVRGDRELQVQWGRPLVDDRRVWLFNQHRQIRDLGTDGETVTAEAYRSFLTETCCDTRELSIRFDGSLIAIAIVDVGESAISAVYTHFDPAASRFSLGTYAILKQIQWAKDSGRRYAYLGMYVADNDHLNYKSRFVPQQRLDDNLWDTVPPLSSG</sequence>
<dbReference type="Pfam" id="PF04377">
    <property type="entry name" value="ATE_C"/>
    <property type="match status" value="1"/>
</dbReference>
<comment type="similarity">
    <text evidence="4">Belongs to the R-transferase family. Bpt subfamily.</text>
</comment>
<dbReference type="EC" id="2.3.2.29" evidence="4"/>
<comment type="catalytic activity">
    <reaction evidence="4">
        <text>N-terminal L-aspartyl-[protein] + L-leucyl-tRNA(Leu) = N-terminal L-leucyl-L-aspartyl-[protein] + tRNA(Leu) + H(+)</text>
        <dbReference type="Rhea" id="RHEA:50420"/>
        <dbReference type="Rhea" id="RHEA-COMP:9613"/>
        <dbReference type="Rhea" id="RHEA-COMP:9622"/>
        <dbReference type="Rhea" id="RHEA-COMP:12669"/>
        <dbReference type="Rhea" id="RHEA-COMP:12674"/>
        <dbReference type="ChEBI" id="CHEBI:15378"/>
        <dbReference type="ChEBI" id="CHEBI:64720"/>
        <dbReference type="ChEBI" id="CHEBI:78442"/>
        <dbReference type="ChEBI" id="CHEBI:78494"/>
        <dbReference type="ChEBI" id="CHEBI:133042"/>
        <dbReference type="EC" id="2.3.2.29"/>
    </reaction>
</comment>
<dbReference type="Pfam" id="PF04376">
    <property type="entry name" value="ATE_N"/>
    <property type="match status" value="1"/>
</dbReference>
<dbReference type="InterPro" id="IPR007471">
    <property type="entry name" value="N-end_Aminoacyl_Trfase_N"/>
</dbReference>
<protein>
    <recommendedName>
        <fullName evidence="4">Aspartate/glutamate leucyltransferase</fullName>
        <ecNumber evidence="4">2.3.2.29</ecNumber>
    </recommendedName>
</protein>
<keyword evidence="1 4" id="KW-0963">Cytoplasm</keyword>
<accession>A0A517NHK5</accession>
<evidence type="ECO:0000256" key="2">
    <source>
        <dbReference type="ARBA" id="ARBA00022679"/>
    </source>
</evidence>
<proteinExistence type="inferred from homology"/>
<evidence type="ECO:0000313" key="7">
    <source>
        <dbReference type="EMBL" id="QDT06619.1"/>
    </source>
</evidence>
<evidence type="ECO:0000259" key="5">
    <source>
        <dbReference type="Pfam" id="PF04376"/>
    </source>
</evidence>
<comment type="catalytic activity">
    <reaction evidence="4">
        <text>N-terminal L-glutamyl-[protein] + L-leucyl-tRNA(Leu) = N-terminal L-leucyl-L-glutamyl-[protein] + tRNA(Leu) + H(+)</text>
        <dbReference type="Rhea" id="RHEA:50412"/>
        <dbReference type="Rhea" id="RHEA-COMP:9613"/>
        <dbReference type="Rhea" id="RHEA-COMP:9622"/>
        <dbReference type="Rhea" id="RHEA-COMP:12664"/>
        <dbReference type="Rhea" id="RHEA-COMP:12668"/>
        <dbReference type="ChEBI" id="CHEBI:15378"/>
        <dbReference type="ChEBI" id="CHEBI:64721"/>
        <dbReference type="ChEBI" id="CHEBI:78442"/>
        <dbReference type="ChEBI" id="CHEBI:78494"/>
        <dbReference type="ChEBI" id="CHEBI:133041"/>
        <dbReference type="EC" id="2.3.2.29"/>
    </reaction>
</comment>
<dbReference type="PANTHER" id="PTHR21367">
    <property type="entry name" value="ARGININE-TRNA-PROTEIN TRANSFERASE 1"/>
    <property type="match status" value="1"/>
</dbReference>
<evidence type="ECO:0000256" key="3">
    <source>
        <dbReference type="ARBA" id="ARBA00023315"/>
    </source>
</evidence>
<keyword evidence="8" id="KW-1185">Reference proteome</keyword>
<name>A0A517NHK5_9BACT</name>
<evidence type="ECO:0000256" key="4">
    <source>
        <dbReference type="HAMAP-Rule" id="MF_00689"/>
    </source>
</evidence>
<evidence type="ECO:0000259" key="6">
    <source>
        <dbReference type="Pfam" id="PF04377"/>
    </source>
</evidence>
<reference evidence="7 8" key="1">
    <citation type="submission" date="2019-02" db="EMBL/GenBank/DDBJ databases">
        <title>Deep-cultivation of Planctomycetes and their phenomic and genomic characterization uncovers novel biology.</title>
        <authorList>
            <person name="Wiegand S."/>
            <person name="Jogler M."/>
            <person name="Boedeker C."/>
            <person name="Pinto D."/>
            <person name="Vollmers J."/>
            <person name="Rivas-Marin E."/>
            <person name="Kohn T."/>
            <person name="Peeters S.H."/>
            <person name="Heuer A."/>
            <person name="Rast P."/>
            <person name="Oberbeckmann S."/>
            <person name="Bunk B."/>
            <person name="Jeske O."/>
            <person name="Meyerdierks A."/>
            <person name="Storesund J.E."/>
            <person name="Kallscheuer N."/>
            <person name="Luecker S."/>
            <person name="Lage O.M."/>
            <person name="Pohl T."/>
            <person name="Merkel B.J."/>
            <person name="Hornburger P."/>
            <person name="Mueller R.-W."/>
            <person name="Bruemmer F."/>
            <person name="Labrenz M."/>
            <person name="Spormann A.M."/>
            <person name="Op den Camp H."/>
            <person name="Overmann J."/>
            <person name="Amann R."/>
            <person name="Jetten M.S.M."/>
            <person name="Mascher T."/>
            <person name="Medema M.H."/>
            <person name="Devos D.P."/>
            <person name="Kaster A.-K."/>
            <person name="Ovreas L."/>
            <person name="Rohde M."/>
            <person name="Galperin M.Y."/>
            <person name="Jogler C."/>
        </authorList>
    </citation>
    <scope>NUCLEOTIDE SEQUENCE [LARGE SCALE GENOMIC DNA]</scope>
    <source>
        <strain evidence="7 8">K22_7</strain>
    </source>
</reference>
<dbReference type="AlphaFoldDB" id="A0A517NHK5"/>
<keyword evidence="2 4" id="KW-0808">Transferase</keyword>
<dbReference type="RefSeq" id="WP_246146111.1">
    <property type="nucleotide sequence ID" value="NZ_CP036525.1"/>
</dbReference>
<organism evidence="7 8">
    <name type="scientific">Rubripirellula lacrimiformis</name>
    <dbReference type="NCBI Taxonomy" id="1930273"/>
    <lineage>
        <taxon>Bacteria</taxon>
        <taxon>Pseudomonadati</taxon>
        <taxon>Planctomycetota</taxon>
        <taxon>Planctomycetia</taxon>
        <taxon>Pirellulales</taxon>
        <taxon>Pirellulaceae</taxon>
        <taxon>Rubripirellula</taxon>
    </lineage>
</organism>
<dbReference type="PANTHER" id="PTHR21367:SF1">
    <property type="entry name" value="ARGINYL-TRNA--PROTEIN TRANSFERASE 1"/>
    <property type="match status" value="1"/>
</dbReference>
<dbReference type="KEGG" id="rlc:K227x_50300"/>
<dbReference type="PIRSF" id="PIRSF037208">
    <property type="entry name" value="ATE_pro_prd"/>
    <property type="match status" value="1"/>
</dbReference>
<evidence type="ECO:0000313" key="8">
    <source>
        <dbReference type="Proteomes" id="UP000318538"/>
    </source>
</evidence>
<dbReference type="InterPro" id="IPR007472">
    <property type="entry name" value="N-end_Aminoacyl_Trfase_C"/>
</dbReference>
<dbReference type="InterPro" id="IPR030700">
    <property type="entry name" value="N-end_Aminoacyl_Trfase"/>
</dbReference>
<dbReference type="EMBL" id="CP036525">
    <property type="protein sequence ID" value="QDT06619.1"/>
    <property type="molecule type" value="Genomic_DNA"/>
</dbReference>
<gene>
    <name evidence="4" type="primary">bpt</name>
    <name evidence="7" type="ORF">K227x_50300</name>
</gene>
<evidence type="ECO:0000256" key="1">
    <source>
        <dbReference type="ARBA" id="ARBA00022490"/>
    </source>
</evidence>
<dbReference type="HAMAP" id="MF_00689">
    <property type="entry name" value="Bpt"/>
    <property type="match status" value="1"/>
</dbReference>
<dbReference type="GO" id="GO:0071596">
    <property type="term" value="P:ubiquitin-dependent protein catabolic process via the N-end rule pathway"/>
    <property type="evidence" value="ECO:0007669"/>
    <property type="project" value="InterPro"/>
</dbReference>
<dbReference type="GO" id="GO:0008914">
    <property type="term" value="F:leucyl-tRNA--protein transferase activity"/>
    <property type="evidence" value="ECO:0007669"/>
    <property type="project" value="UniProtKB-UniRule"/>
</dbReference>
<dbReference type="GO" id="GO:0005737">
    <property type="term" value="C:cytoplasm"/>
    <property type="evidence" value="ECO:0007669"/>
    <property type="project" value="UniProtKB-SubCell"/>
</dbReference>
<dbReference type="NCBIfam" id="NF002346">
    <property type="entry name" value="PRK01305.2-3"/>
    <property type="match status" value="1"/>
</dbReference>
<dbReference type="InterPro" id="IPR017138">
    <property type="entry name" value="Asp_Glu_LeuTrfase"/>
</dbReference>
<feature type="domain" description="N-end aminoacyl transferase N-terminal" evidence="5">
    <location>
        <begin position="25"/>
        <end position="95"/>
    </location>
</feature>